<dbReference type="InterPro" id="IPR029321">
    <property type="entry name" value="INTS2"/>
</dbReference>
<reference evidence="2" key="1">
    <citation type="submission" date="2017-02" db="UniProtKB">
        <authorList>
            <consortium name="WormBaseParasite"/>
        </authorList>
    </citation>
    <scope>IDENTIFICATION</scope>
</reference>
<dbReference type="PANTHER" id="PTHR28608:SF1">
    <property type="entry name" value="INTEGRATOR COMPLEX SUBUNIT 2"/>
    <property type="match status" value="1"/>
</dbReference>
<dbReference type="Pfam" id="PF14750">
    <property type="entry name" value="INTS2"/>
    <property type="match status" value="1"/>
</dbReference>
<protein>
    <submittedName>
        <fullName evidence="2">Fanconi anemia group D2 protein</fullName>
    </submittedName>
</protein>
<organism evidence="1 2">
    <name type="scientific">Parastrongyloides trichosuri</name>
    <name type="common">Possum-specific nematode worm</name>
    <dbReference type="NCBI Taxonomy" id="131310"/>
    <lineage>
        <taxon>Eukaryota</taxon>
        <taxon>Metazoa</taxon>
        <taxon>Ecdysozoa</taxon>
        <taxon>Nematoda</taxon>
        <taxon>Chromadorea</taxon>
        <taxon>Rhabditida</taxon>
        <taxon>Tylenchina</taxon>
        <taxon>Panagrolaimomorpha</taxon>
        <taxon>Strongyloidoidea</taxon>
        <taxon>Strongyloididae</taxon>
        <taxon>Parastrongyloides</taxon>
    </lineage>
</organism>
<proteinExistence type="predicted"/>
<dbReference type="WBParaSite" id="PTRK_0000291500.1">
    <property type="protein sequence ID" value="PTRK_0000291500.1"/>
    <property type="gene ID" value="PTRK_0000291500"/>
</dbReference>
<dbReference type="STRING" id="131310.A0A0N4Z6V9"/>
<accession>A0A0N4Z6V9</accession>
<name>A0A0N4Z6V9_PARTI</name>
<sequence>MDVSKLSITFHFLQRQLLKDIIKLDQNIDISYFIPFLTIISNGKQRFDLANFNAKSIKGDDLIEFNNCCHIYERVRVLSKNDKIKLKQRISDVEMADFSEEDIKITKTYNSMLKLMNEGEYMSFEEDIDILFPSLNIAVTTMISFFRFRIFSSEEAILNMCLKLNNEKLPTMVMVNCIEDYDTILDKLVQPNCVKTIYGDINREKVFRSMIALNPNKVKYFKDIDINSISLELFINIICTIDDIYFMELLNNFLNRANDDTIKILKIISNPYVSQIAEKFDNILVSHIVSDTYSIDVLKTMTTILSAVGLRFRGENSKTWVVYLTRTTAHDEKYFMMHLALLISWAFIFMPPNSTSEVNQPAVKEFVSFLKETTENVERITCNSLSQYMILVTILFHRDDYVTLKETTEKVLEFKCTVKTLKLDVMKDIYLNHGLSINNVLDRVDKLEVTENLSSETEGFLPIHCINYLLNLGRLSDNQMNIIEWIQKQILSSKLPVSPQLIQLIIEYTNVIFNSESKDCNSKLLSIPFMENAFKGKVIDESKLLLRVMCFLYLLSYKKNLLKASSCAGEAEKKCIYPDWLINQIPKSYLVTIVDLRRDDFGALYGKIISMMNILYTYELPNSEIKLSDILVDDESCDMIIGVKDKAIELNRDHIKTLKCLNVIELSSYATSIVNALTKSLTDLELYDKESIGLLANYWFTISRLFPERIIGQTVEAWCAEDSFTEKDISENPLRIFRCHETVLNSAKHFTVLIELVEYFLQKYSTHISMNINRIKMLPSNEIKDIEEKQRMRDITLDTVQVTIIQIFLDCCLENDKNKNDLEEIRKMVCQFMHKKFLQTCNLITFVHFQTYHRSLIEMVVKNVPSVHIMRTKTNEMFAVAEMKKKIFAILLLIELAVQYDLPASLVHCHFVLDFIMSMRRHLATIDYINTLRIVLPSIPKILTTYPQDALKLHVEQVFSLGREISKIHAATHSSLYSMQQSPGYKLMKMIDELMYKHNLKVYDFANTTKKTVFGPN</sequence>
<dbReference type="GO" id="GO:0032039">
    <property type="term" value="C:integrator complex"/>
    <property type="evidence" value="ECO:0007669"/>
    <property type="project" value="InterPro"/>
</dbReference>
<dbReference type="GO" id="GO:0034472">
    <property type="term" value="P:snRNA 3'-end processing"/>
    <property type="evidence" value="ECO:0007669"/>
    <property type="project" value="TreeGrafter"/>
</dbReference>
<dbReference type="AlphaFoldDB" id="A0A0N4Z6V9"/>
<evidence type="ECO:0000313" key="1">
    <source>
        <dbReference type="Proteomes" id="UP000038045"/>
    </source>
</evidence>
<dbReference type="Proteomes" id="UP000038045">
    <property type="component" value="Unplaced"/>
</dbReference>
<dbReference type="PANTHER" id="PTHR28608">
    <property type="entry name" value="INTEGRATOR COMPLEX SUBUNIT 2"/>
    <property type="match status" value="1"/>
</dbReference>
<evidence type="ECO:0000313" key="2">
    <source>
        <dbReference type="WBParaSite" id="PTRK_0000291500.1"/>
    </source>
</evidence>
<keyword evidence="1" id="KW-1185">Reference proteome</keyword>